<comment type="subcellular location">
    <subcellularLocation>
        <location evidence="1">Cell membrane</location>
        <topology evidence="1">Multi-pass membrane protein</topology>
    </subcellularLocation>
</comment>
<feature type="transmembrane region" description="Helical" evidence="7">
    <location>
        <begin position="286"/>
        <end position="314"/>
    </location>
</feature>
<dbReference type="AlphaFoldDB" id="A0A2N7C674"/>
<gene>
    <name evidence="10" type="ORF">BCV30_22060</name>
</gene>
<dbReference type="Pfam" id="PF02687">
    <property type="entry name" value="FtsX"/>
    <property type="match status" value="1"/>
</dbReference>
<feature type="domain" description="ABC3 transporter permease C-terminal" evidence="8">
    <location>
        <begin position="296"/>
        <end position="420"/>
    </location>
</feature>
<dbReference type="Proteomes" id="UP000235778">
    <property type="component" value="Unassembled WGS sequence"/>
</dbReference>
<dbReference type="InterPro" id="IPR025857">
    <property type="entry name" value="MacB_PCD"/>
</dbReference>
<evidence type="ECO:0000313" key="10">
    <source>
        <dbReference type="EMBL" id="PME71501.1"/>
    </source>
</evidence>
<organism evidence="10 11">
    <name type="scientific">Vibrio lentus</name>
    <dbReference type="NCBI Taxonomy" id="136468"/>
    <lineage>
        <taxon>Bacteria</taxon>
        <taxon>Pseudomonadati</taxon>
        <taxon>Pseudomonadota</taxon>
        <taxon>Gammaproteobacteria</taxon>
        <taxon>Vibrionales</taxon>
        <taxon>Vibrionaceae</taxon>
        <taxon>Vibrio</taxon>
    </lineage>
</organism>
<evidence type="ECO:0000256" key="6">
    <source>
        <dbReference type="ARBA" id="ARBA00038076"/>
    </source>
</evidence>
<evidence type="ECO:0000256" key="3">
    <source>
        <dbReference type="ARBA" id="ARBA00022692"/>
    </source>
</evidence>
<keyword evidence="5 7" id="KW-0472">Membrane</keyword>
<evidence type="ECO:0000256" key="4">
    <source>
        <dbReference type="ARBA" id="ARBA00022989"/>
    </source>
</evidence>
<dbReference type="Pfam" id="PF12704">
    <property type="entry name" value="MacB_PCD"/>
    <property type="match status" value="1"/>
</dbReference>
<proteinExistence type="inferred from homology"/>
<protein>
    <submittedName>
        <fullName evidence="10">Peptide ABC transporter permease</fullName>
    </submittedName>
</protein>
<comment type="caution">
    <text evidence="10">The sequence shown here is derived from an EMBL/GenBank/DDBJ whole genome shotgun (WGS) entry which is preliminary data.</text>
</comment>
<evidence type="ECO:0000313" key="11">
    <source>
        <dbReference type="Proteomes" id="UP000235778"/>
    </source>
</evidence>
<dbReference type="GO" id="GO:0005886">
    <property type="term" value="C:plasma membrane"/>
    <property type="evidence" value="ECO:0007669"/>
    <property type="project" value="UniProtKB-SubCell"/>
</dbReference>
<feature type="transmembrane region" description="Helical" evidence="7">
    <location>
        <begin position="388"/>
        <end position="410"/>
    </location>
</feature>
<dbReference type="EMBL" id="MCSI01000037">
    <property type="protein sequence ID" value="PME71501.1"/>
    <property type="molecule type" value="Genomic_DNA"/>
</dbReference>
<evidence type="ECO:0000256" key="2">
    <source>
        <dbReference type="ARBA" id="ARBA00022475"/>
    </source>
</evidence>
<dbReference type="InterPro" id="IPR003838">
    <property type="entry name" value="ABC3_permease_C"/>
</dbReference>
<dbReference type="RefSeq" id="WP_102268837.1">
    <property type="nucleotide sequence ID" value="NZ_MCSH01000162.1"/>
</dbReference>
<evidence type="ECO:0000259" key="8">
    <source>
        <dbReference type="Pfam" id="PF02687"/>
    </source>
</evidence>
<feature type="domain" description="MacB-like periplasmic core" evidence="9">
    <location>
        <begin position="20"/>
        <end position="255"/>
    </location>
</feature>
<name>A0A2N7C674_9VIBR</name>
<dbReference type="PANTHER" id="PTHR30572:SF4">
    <property type="entry name" value="ABC TRANSPORTER PERMEASE YTRF"/>
    <property type="match status" value="1"/>
</dbReference>
<dbReference type="GO" id="GO:0022857">
    <property type="term" value="F:transmembrane transporter activity"/>
    <property type="evidence" value="ECO:0007669"/>
    <property type="project" value="TreeGrafter"/>
</dbReference>
<keyword evidence="4 7" id="KW-1133">Transmembrane helix</keyword>
<evidence type="ECO:0000256" key="1">
    <source>
        <dbReference type="ARBA" id="ARBA00004651"/>
    </source>
</evidence>
<comment type="similarity">
    <text evidence="6">Belongs to the ABC-4 integral membrane protein family.</text>
</comment>
<evidence type="ECO:0000256" key="7">
    <source>
        <dbReference type="SAM" id="Phobius"/>
    </source>
</evidence>
<evidence type="ECO:0000256" key="5">
    <source>
        <dbReference type="ARBA" id="ARBA00023136"/>
    </source>
</evidence>
<dbReference type="InterPro" id="IPR050250">
    <property type="entry name" value="Macrolide_Exporter_MacB"/>
</dbReference>
<keyword evidence="3 7" id="KW-0812">Transmembrane</keyword>
<feature type="transmembrane region" description="Helical" evidence="7">
    <location>
        <begin position="346"/>
        <end position="368"/>
    </location>
</feature>
<evidence type="ECO:0000259" key="9">
    <source>
        <dbReference type="Pfam" id="PF12704"/>
    </source>
</evidence>
<reference evidence="11" key="1">
    <citation type="submission" date="2016-07" db="EMBL/GenBank/DDBJ databases">
        <title>Nontailed viruses are major unrecognized killers of bacteria in the ocean.</title>
        <authorList>
            <person name="Kauffman K."/>
            <person name="Hussain F."/>
            <person name="Yang J."/>
            <person name="Arevalo P."/>
            <person name="Brown J."/>
            <person name="Cutler M."/>
            <person name="Kelly L."/>
            <person name="Polz M.F."/>
        </authorList>
    </citation>
    <scope>NUCLEOTIDE SEQUENCE [LARGE SCALE GENOMIC DNA]</scope>
    <source>
        <strain evidence="11">10N.286.55.C1</strain>
    </source>
</reference>
<accession>A0A2N7C674</accession>
<dbReference type="PANTHER" id="PTHR30572">
    <property type="entry name" value="MEMBRANE COMPONENT OF TRANSPORTER-RELATED"/>
    <property type="match status" value="1"/>
</dbReference>
<sequence>MLLPMRQIFQEMSAEKLRLGLTILAVAWATLCISAMLSVGEGIRQGVLKTAQNGNGNLIYLSGGMATVDYGSFHQGKPLTLTVEDTKVVEALPNIKAAVPTAVWDESLTVGERGSWKKALAVTTEFQSVTNLKTRPGGRWFNPLDQTQQRKVIVLGYLLAADLFNPNESFSWFATVKLEVNPVGKTVKIGSQEFTVIGVLEKNSAKVEQGDSINYSSFVPFSTWQRFNINGDISGINVQPHDAVDRVKLADTIRQVIARKHGASVSDEQVVQVEDMFLKQKTMQQFLVGLQGFLGVIGFITLAVAGIGIANVMYATVKRSTRDIGVRMAVGATPRMIRMHYLVQSLMTMMMGGLLGLVITYTLIAVIRSLELEGNMFYERLGKPVPELSWLVVTIVVLTLVVIGVAAAWLPANRAAKVTPMEALQSE</sequence>
<keyword evidence="2" id="KW-1003">Cell membrane</keyword>